<evidence type="ECO:0000256" key="1">
    <source>
        <dbReference type="ARBA" id="ARBA00002724"/>
    </source>
</evidence>
<dbReference type="PANTHER" id="PTHR22807:SF53">
    <property type="entry name" value="RIBOSOMAL RNA SMALL SUBUNIT METHYLTRANSFERASE B-RELATED"/>
    <property type="match status" value="1"/>
</dbReference>
<dbReference type="InterPro" id="IPR023267">
    <property type="entry name" value="RCMT"/>
</dbReference>
<dbReference type="Pfam" id="PF22458">
    <property type="entry name" value="RsmF-B_ferredox"/>
    <property type="match status" value="1"/>
</dbReference>
<evidence type="ECO:0000256" key="9">
    <source>
        <dbReference type="ARBA" id="ARBA00022691"/>
    </source>
</evidence>
<keyword evidence="6" id="KW-0698">rRNA processing</keyword>
<dbReference type="KEGG" id="lcy:LC20004_08655"/>
<evidence type="ECO:0000256" key="14">
    <source>
        <dbReference type="PROSITE-ProRule" id="PRU01023"/>
    </source>
</evidence>
<keyword evidence="16" id="KW-1185">Reference proteome</keyword>
<dbReference type="PANTHER" id="PTHR22807">
    <property type="entry name" value="NOP2 YEAST -RELATED NOL1/NOP2/FMU SUN DOMAIN-CONTAINING"/>
    <property type="match status" value="1"/>
</dbReference>
<dbReference type="NCBIfam" id="NF011494">
    <property type="entry name" value="PRK14902.1"/>
    <property type="match status" value="1"/>
</dbReference>
<dbReference type="GO" id="GO:0005737">
    <property type="term" value="C:cytoplasm"/>
    <property type="evidence" value="ECO:0007669"/>
    <property type="project" value="UniProtKB-SubCell"/>
</dbReference>
<dbReference type="Gene3D" id="3.30.70.1170">
    <property type="entry name" value="Sun protein, domain 3"/>
    <property type="match status" value="1"/>
</dbReference>
<keyword evidence="10 14" id="KW-0694">RNA-binding</keyword>
<evidence type="ECO:0000256" key="13">
    <source>
        <dbReference type="ARBA" id="ARBA00047283"/>
    </source>
</evidence>
<evidence type="ECO:0000256" key="5">
    <source>
        <dbReference type="ARBA" id="ARBA00022490"/>
    </source>
</evidence>
<dbReference type="SUPFAM" id="SSF48013">
    <property type="entry name" value="NusB-like"/>
    <property type="match status" value="1"/>
</dbReference>
<comment type="function">
    <text evidence="1">Specifically methylates the cytosine at position 967 (m5C967) of 16S rRNA.</text>
</comment>
<feature type="binding site" evidence="14">
    <location>
        <position position="297"/>
    </location>
    <ligand>
        <name>S-adenosyl-L-methionine</name>
        <dbReference type="ChEBI" id="CHEBI:59789"/>
    </ligand>
</feature>
<evidence type="ECO:0000256" key="6">
    <source>
        <dbReference type="ARBA" id="ARBA00022552"/>
    </source>
</evidence>
<dbReference type="EC" id="2.1.1.176" evidence="4"/>
<dbReference type="InterPro" id="IPR049560">
    <property type="entry name" value="MeTrfase_RsmB-F_NOP2_cat"/>
</dbReference>
<dbReference type="PROSITE" id="PS01153">
    <property type="entry name" value="NOL1_NOP2_SUN"/>
    <property type="match status" value="1"/>
</dbReference>
<evidence type="ECO:0000256" key="7">
    <source>
        <dbReference type="ARBA" id="ARBA00022603"/>
    </source>
</evidence>
<accession>A0A2D1KPK1</accession>
<dbReference type="InterPro" id="IPR001678">
    <property type="entry name" value="MeTrfase_RsmB-F_NOP2_dom"/>
</dbReference>
<dbReference type="Pfam" id="PF01189">
    <property type="entry name" value="Methyltr_RsmB-F"/>
    <property type="match status" value="1"/>
</dbReference>
<dbReference type="PROSITE" id="PS51686">
    <property type="entry name" value="SAM_MT_RSMB_NOP"/>
    <property type="match status" value="1"/>
</dbReference>
<dbReference type="InterPro" id="IPR029063">
    <property type="entry name" value="SAM-dependent_MTases_sf"/>
</dbReference>
<dbReference type="GO" id="GO:0006355">
    <property type="term" value="P:regulation of DNA-templated transcription"/>
    <property type="evidence" value="ECO:0007669"/>
    <property type="project" value="InterPro"/>
</dbReference>
<evidence type="ECO:0000313" key="15">
    <source>
        <dbReference type="EMBL" id="ATO43982.1"/>
    </source>
</evidence>
<dbReference type="FunFam" id="3.40.50.150:FF:000022">
    <property type="entry name" value="Ribosomal RNA small subunit methyltransferase B"/>
    <property type="match status" value="1"/>
</dbReference>
<dbReference type="Gene3D" id="1.10.940.10">
    <property type="entry name" value="NusB-like"/>
    <property type="match status" value="1"/>
</dbReference>
<keyword evidence="5" id="KW-0963">Cytoplasm</keyword>
<keyword evidence="8 14" id="KW-0808">Transferase</keyword>
<evidence type="ECO:0000256" key="12">
    <source>
        <dbReference type="ARBA" id="ARBA00031088"/>
    </source>
</evidence>
<sequence length="459" mass="51023">MALRKGNNSLKTNIKHSPRYLAVKLLDRVADSGSYANITLDQTIEKEQLQPADASLLTNLVYGVIQRQLTLDFYLKPFIKKPQRLERWARQNLRVAVYQMVYLDKIPNRAIFYEATEIAKKMGNRGVAGLMTAILRQIERQGVPRLTTISEPLKRLSISASVPEWLVAKLIDQLGEKKTEAILQTINQPAAASIRVNTAIATVDEVQAELAELGLETTPSELSPVGLVRQGGFLAGTTAFAYGQYTVQDESSMLVAASMQIEPQHQVLDACAAPGGKTTHIASYLSAEAGGHVEAFDLHPHKVKLIKDNAKRLHVADVVNARAFDARKLRDVVANKSFDRVLVDAPCSGLGLMRRKPEIKYTRQPEDLLNLQKIQLEILDSVAIKVKPGGILTYSTCTIVDEENQDVIKQFLAKHAEFEPIPVHTDKALKVATTPYLRLYPDDYGTDGFFICNLKRKTR</sequence>
<comment type="catalytic activity">
    <reaction evidence="13">
        <text>cytidine(967) in 16S rRNA + S-adenosyl-L-methionine = 5-methylcytidine(967) in 16S rRNA + S-adenosyl-L-homocysteine + H(+)</text>
        <dbReference type="Rhea" id="RHEA:42748"/>
        <dbReference type="Rhea" id="RHEA-COMP:10219"/>
        <dbReference type="Rhea" id="RHEA-COMP:10220"/>
        <dbReference type="ChEBI" id="CHEBI:15378"/>
        <dbReference type="ChEBI" id="CHEBI:57856"/>
        <dbReference type="ChEBI" id="CHEBI:59789"/>
        <dbReference type="ChEBI" id="CHEBI:74483"/>
        <dbReference type="ChEBI" id="CHEBI:82748"/>
        <dbReference type="EC" id="2.1.1.176"/>
    </reaction>
</comment>
<dbReference type="AlphaFoldDB" id="A0A2D1KPK1"/>
<dbReference type="GO" id="GO:0008649">
    <property type="term" value="F:rRNA methyltransferase activity"/>
    <property type="evidence" value="ECO:0007669"/>
    <property type="project" value="InterPro"/>
</dbReference>
<proteinExistence type="inferred from homology"/>
<dbReference type="FunFam" id="1.10.940.10:FF:000006">
    <property type="entry name" value="16S rRNA (Cytosine(967)-C(5))-methyltransferase RsmB"/>
    <property type="match status" value="1"/>
</dbReference>
<evidence type="ECO:0000256" key="3">
    <source>
        <dbReference type="ARBA" id="ARBA00007494"/>
    </source>
</evidence>
<comment type="similarity">
    <text evidence="3 14">Belongs to the class I-like SAM-binding methyltransferase superfamily. RsmB/NOP family.</text>
</comment>
<evidence type="ECO:0000256" key="11">
    <source>
        <dbReference type="ARBA" id="ARBA00030399"/>
    </source>
</evidence>
<comment type="subcellular location">
    <subcellularLocation>
        <location evidence="2">Cytoplasm</location>
    </subcellularLocation>
</comment>
<dbReference type="InterPro" id="IPR004573">
    <property type="entry name" value="rRNA_ssu_MeTfrase_B"/>
</dbReference>
<protein>
    <recommendedName>
        <fullName evidence="4">16S rRNA (cytosine(967)-C(5))-methyltransferase</fullName>
        <ecNumber evidence="4">2.1.1.176</ecNumber>
    </recommendedName>
    <alternativeName>
        <fullName evidence="11">16S rRNA m5C967 methyltransferase</fullName>
    </alternativeName>
    <alternativeName>
        <fullName evidence="12">rRNA (cytosine-C(5)-)-methyltransferase RsmB</fullName>
    </alternativeName>
</protein>
<dbReference type="Gene3D" id="3.40.50.150">
    <property type="entry name" value="Vaccinia Virus protein VP39"/>
    <property type="match status" value="1"/>
</dbReference>
<dbReference type="GO" id="GO:0003723">
    <property type="term" value="F:RNA binding"/>
    <property type="evidence" value="ECO:0007669"/>
    <property type="project" value="UniProtKB-UniRule"/>
</dbReference>
<dbReference type="EMBL" id="CP017697">
    <property type="protein sequence ID" value="ATO43982.1"/>
    <property type="molecule type" value="Genomic_DNA"/>
</dbReference>
<feature type="binding site" evidence="14">
    <location>
        <begin position="271"/>
        <end position="277"/>
    </location>
    <ligand>
        <name>S-adenosyl-L-methionine</name>
        <dbReference type="ChEBI" id="CHEBI:59789"/>
    </ligand>
</feature>
<feature type="binding site" evidence="14">
    <location>
        <position position="325"/>
    </location>
    <ligand>
        <name>S-adenosyl-L-methionine</name>
        <dbReference type="ChEBI" id="CHEBI:59789"/>
    </ligand>
</feature>
<dbReference type="SUPFAM" id="SSF53335">
    <property type="entry name" value="S-adenosyl-L-methionine-dependent methyltransferases"/>
    <property type="match status" value="1"/>
</dbReference>
<dbReference type="NCBIfam" id="TIGR00563">
    <property type="entry name" value="rsmB"/>
    <property type="match status" value="1"/>
</dbReference>
<feature type="binding site" evidence="14">
    <location>
        <position position="344"/>
    </location>
    <ligand>
        <name>S-adenosyl-L-methionine</name>
        <dbReference type="ChEBI" id="CHEBI:59789"/>
    </ligand>
</feature>
<keyword evidence="9 14" id="KW-0949">S-adenosyl-L-methionine</keyword>
<organism evidence="15 16">
    <name type="scientific">Loigolactobacillus coryniformis subsp. torquens DSM 20004 = KCTC 3535</name>
    <dbReference type="NCBI Taxonomy" id="1423822"/>
    <lineage>
        <taxon>Bacteria</taxon>
        <taxon>Bacillati</taxon>
        <taxon>Bacillota</taxon>
        <taxon>Bacilli</taxon>
        <taxon>Lactobacillales</taxon>
        <taxon>Lactobacillaceae</taxon>
        <taxon>Loigolactobacillus</taxon>
    </lineage>
</organism>
<evidence type="ECO:0000256" key="8">
    <source>
        <dbReference type="ARBA" id="ARBA00022679"/>
    </source>
</evidence>
<dbReference type="InterPro" id="IPR054728">
    <property type="entry name" value="RsmB-like_ferredoxin"/>
</dbReference>
<evidence type="ECO:0000256" key="2">
    <source>
        <dbReference type="ARBA" id="ARBA00004496"/>
    </source>
</evidence>
<dbReference type="InterPro" id="IPR018314">
    <property type="entry name" value="RsmB/NOL1/NOP2-like_CS"/>
</dbReference>
<reference evidence="15 16" key="1">
    <citation type="submission" date="2016-10" db="EMBL/GenBank/DDBJ databases">
        <title>The whole genome sequencing and assembly of L. cotyniformis subsp. torquens DSM 20004 strain.</title>
        <authorList>
            <person name="Park M.-K."/>
            <person name="Lee Y.-J."/>
            <person name="Yi H."/>
            <person name="Bahn Y.-S."/>
            <person name="Kim J.F."/>
            <person name="Lee D.-W."/>
        </authorList>
    </citation>
    <scope>NUCLEOTIDE SEQUENCE [LARGE SCALE GENOMIC DNA]</scope>
    <source>
        <strain evidence="15 16">DSM 20004</strain>
    </source>
</reference>
<keyword evidence="7 14" id="KW-0489">Methyltransferase</keyword>
<dbReference type="PRINTS" id="PR02008">
    <property type="entry name" value="RCMTFAMILY"/>
</dbReference>
<gene>
    <name evidence="15" type="ORF">LC20004_08655</name>
</gene>
<evidence type="ECO:0000256" key="10">
    <source>
        <dbReference type="ARBA" id="ARBA00022884"/>
    </source>
</evidence>
<dbReference type="InterPro" id="IPR006027">
    <property type="entry name" value="NusB_RsmB_TIM44"/>
</dbReference>
<feature type="active site" description="Nucleophile" evidence="14">
    <location>
        <position position="397"/>
    </location>
</feature>
<dbReference type="CDD" id="cd02440">
    <property type="entry name" value="AdoMet_MTases"/>
    <property type="match status" value="1"/>
</dbReference>
<dbReference type="InterPro" id="IPR035926">
    <property type="entry name" value="NusB-like_sf"/>
</dbReference>
<dbReference type="Pfam" id="PF01029">
    <property type="entry name" value="NusB"/>
    <property type="match status" value="1"/>
</dbReference>
<evidence type="ECO:0000313" key="16">
    <source>
        <dbReference type="Proteomes" id="UP000223559"/>
    </source>
</evidence>
<dbReference type="Proteomes" id="UP000223559">
    <property type="component" value="Chromosome"/>
</dbReference>
<name>A0A2D1KPK1_9LACO</name>
<evidence type="ECO:0000256" key="4">
    <source>
        <dbReference type="ARBA" id="ARBA00012140"/>
    </source>
</evidence>